<name>A0A5S4FBV2_9ACTN</name>
<dbReference type="EMBL" id="VCKY01000100">
    <property type="protein sequence ID" value="TMR15453.1"/>
    <property type="molecule type" value="Genomic_DNA"/>
</dbReference>
<proteinExistence type="predicted"/>
<organism evidence="2 3">
    <name type="scientific">Nonomuraea turkmeniaca</name>
    <dbReference type="NCBI Taxonomy" id="103838"/>
    <lineage>
        <taxon>Bacteria</taxon>
        <taxon>Bacillati</taxon>
        <taxon>Actinomycetota</taxon>
        <taxon>Actinomycetes</taxon>
        <taxon>Streptosporangiales</taxon>
        <taxon>Streptosporangiaceae</taxon>
        <taxon>Nonomuraea</taxon>
    </lineage>
</organism>
<reference evidence="2 3" key="1">
    <citation type="submission" date="2019-05" db="EMBL/GenBank/DDBJ databases">
        <title>Draft genome sequence of Nonomuraea turkmeniaca DSM 43926.</title>
        <authorList>
            <person name="Saricaoglu S."/>
            <person name="Isik K."/>
        </authorList>
    </citation>
    <scope>NUCLEOTIDE SEQUENCE [LARGE SCALE GENOMIC DNA]</scope>
    <source>
        <strain evidence="2 3">DSM 43926</strain>
    </source>
</reference>
<dbReference type="AlphaFoldDB" id="A0A5S4FBV2"/>
<feature type="signal peptide" evidence="1">
    <location>
        <begin position="1"/>
        <end position="33"/>
    </location>
</feature>
<keyword evidence="1" id="KW-0732">Signal</keyword>
<feature type="chain" id="PRO_5024452151" evidence="1">
    <location>
        <begin position="34"/>
        <end position="138"/>
    </location>
</feature>
<evidence type="ECO:0000313" key="2">
    <source>
        <dbReference type="EMBL" id="TMR15453.1"/>
    </source>
</evidence>
<comment type="caution">
    <text evidence="2">The sequence shown here is derived from an EMBL/GenBank/DDBJ whole genome shotgun (WGS) entry which is preliminary data.</text>
</comment>
<evidence type="ECO:0000313" key="3">
    <source>
        <dbReference type="Proteomes" id="UP000309128"/>
    </source>
</evidence>
<keyword evidence="3" id="KW-1185">Reference proteome</keyword>
<sequence length="138" mass="14716">MGNTMLRKRLRSALAVGCLVVGSTLIFEAPAQAASSHAIAKTNGTRAAEVWFNRANGSHGNSAWFDLYDAKCDAKPVYVTWKFVTGGWSRWESATNDGGCGNTMGINLGGGGFTIDYKVCVDDGFLDDSCSGTVRDHN</sequence>
<gene>
    <name evidence="2" type="ORF">ETD86_27120</name>
</gene>
<evidence type="ECO:0000256" key="1">
    <source>
        <dbReference type="SAM" id="SignalP"/>
    </source>
</evidence>
<accession>A0A5S4FBV2</accession>
<protein>
    <submittedName>
        <fullName evidence="2">Uncharacterized protein</fullName>
    </submittedName>
</protein>
<dbReference type="Proteomes" id="UP000309128">
    <property type="component" value="Unassembled WGS sequence"/>
</dbReference>